<dbReference type="AlphaFoldDB" id="A0A3G1B2A9"/>
<dbReference type="STRING" id="1603555.SU86_000225"/>
<accession>A0A3G1B2A9</accession>
<dbReference type="RefSeq" id="WP_048187435.1">
    <property type="nucleotide sequence ID" value="NZ_CP011097.1"/>
</dbReference>
<dbReference type="Proteomes" id="UP000266745">
    <property type="component" value="Chromosome"/>
</dbReference>
<evidence type="ECO:0008006" key="3">
    <source>
        <dbReference type="Google" id="ProtNLM"/>
    </source>
</evidence>
<dbReference type="GeneID" id="24874801"/>
<proteinExistence type="predicted"/>
<name>A0A3G1B2A9_9ARCH</name>
<sequence length="91" mass="10373">MTLTKYTKDYLASQIDYYISEAQSYKQIAQNYSPEINSVEDAAFGIIAGCIYSAFLRAYENEKKTVELDDMQEFNQILKEKAALIKKAIIG</sequence>
<protein>
    <recommendedName>
        <fullName evidence="3">Phage protein</fullName>
    </recommendedName>
</protein>
<gene>
    <name evidence="1" type="ORF">SU86_000225</name>
</gene>
<dbReference type="KEGG" id="tah:SU86_000225"/>
<organism evidence="1 2">
    <name type="scientific">Candidatus Nitrosotenuis cloacae</name>
    <dbReference type="NCBI Taxonomy" id="1603555"/>
    <lineage>
        <taxon>Archaea</taxon>
        <taxon>Nitrososphaerota</taxon>
        <taxon>Candidatus Nitrosotenuis</taxon>
    </lineage>
</organism>
<evidence type="ECO:0000313" key="2">
    <source>
        <dbReference type="Proteomes" id="UP000266745"/>
    </source>
</evidence>
<dbReference type="EMBL" id="CP011097">
    <property type="protein sequence ID" value="AJZ75079.1"/>
    <property type="molecule type" value="Genomic_DNA"/>
</dbReference>
<evidence type="ECO:0000313" key="1">
    <source>
        <dbReference type="EMBL" id="AJZ75079.1"/>
    </source>
</evidence>
<keyword evidence="2" id="KW-1185">Reference proteome</keyword>
<reference evidence="1 2" key="1">
    <citation type="journal article" date="2016" name="Sci. Rep.">
        <title>A novel ammonia-oxidizing archaeon from wastewater treatment plant: Its enrichment, physiological and genomic characteristics.</title>
        <authorList>
            <person name="Li Y."/>
            <person name="Ding K."/>
            <person name="Wen X."/>
            <person name="Zhang B."/>
            <person name="Shen B."/>
            <person name="Yang Y."/>
        </authorList>
    </citation>
    <scope>NUCLEOTIDE SEQUENCE [LARGE SCALE GENOMIC DNA]</scope>
    <source>
        <strain evidence="1 2">SAT1</strain>
    </source>
</reference>
<dbReference type="OrthoDB" id="8113at2157"/>